<accession>A0A3G5A6D3</accession>
<reference evidence="1" key="1">
    <citation type="submission" date="2018-10" db="EMBL/GenBank/DDBJ databases">
        <title>Hidden diversity of soil giant viruses.</title>
        <authorList>
            <person name="Schulz F."/>
            <person name="Alteio L."/>
            <person name="Goudeau D."/>
            <person name="Ryan E.M."/>
            <person name="Malmstrom R.R."/>
            <person name="Blanchard J."/>
            <person name="Woyke T."/>
        </authorList>
    </citation>
    <scope>NUCLEOTIDE SEQUENCE</scope>
    <source>
        <strain evidence="1">HYV1</strain>
    </source>
</reference>
<evidence type="ECO:0000313" key="1">
    <source>
        <dbReference type="EMBL" id="AYV82820.1"/>
    </source>
</evidence>
<name>A0A3G5A6D3_9VIRU</name>
<protein>
    <submittedName>
        <fullName evidence="1">Uncharacterized protein</fullName>
    </submittedName>
</protein>
<proteinExistence type="predicted"/>
<sequence>MKILNELQERKIKIIFFVRGHLAEVIELLKECGHLAPEVWSNIDDTAGQIARLTSDQIFLLDDSIYSTSSLSGIFLDGLVDVKRTMLMYHTGLGLGFGPKE</sequence>
<gene>
    <name evidence="1" type="ORF">Hyperionvirus2_188</name>
</gene>
<dbReference type="EMBL" id="MK072384">
    <property type="protein sequence ID" value="AYV82820.1"/>
    <property type="molecule type" value="Genomic_DNA"/>
</dbReference>
<organism evidence="1">
    <name type="scientific">Hyperionvirus sp</name>
    <dbReference type="NCBI Taxonomy" id="2487770"/>
    <lineage>
        <taxon>Viruses</taxon>
        <taxon>Varidnaviria</taxon>
        <taxon>Bamfordvirae</taxon>
        <taxon>Nucleocytoviricota</taxon>
        <taxon>Megaviricetes</taxon>
        <taxon>Imitervirales</taxon>
        <taxon>Mimiviridae</taxon>
        <taxon>Klosneuvirinae</taxon>
    </lineage>
</organism>